<keyword evidence="2" id="KW-1133">Transmembrane helix</keyword>
<proteinExistence type="predicted"/>
<name>A0A2T3B455_AMORE</name>
<protein>
    <recommendedName>
        <fullName evidence="3">Rhodopsin domain-containing protein</fullName>
    </recommendedName>
</protein>
<dbReference type="STRING" id="857342.A0A2T3B455"/>
<gene>
    <name evidence="4" type="ORF">M430DRAFT_34709</name>
</gene>
<feature type="transmembrane region" description="Helical" evidence="2">
    <location>
        <begin position="137"/>
        <end position="155"/>
    </location>
</feature>
<dbReference type="EMBL" id="KZ679010">
    <property type="protein sequence ID" value="PSS20429.1"/>
    <property type="molecule type" value="Genomic_DNA"/>
</dbReference>
<dbReference type="AlphaFoldDB" id="A0A2T3B455"/>
<feature type="transmembrane region" description="Helical" evidence="2">
    <location>
        <begin position="56"/>
        <end position="77"/>
    </location>
</feature>
<accession>A0A2T3B455</accession>
<feature type="transmembrane region" description="Helical" evidence="2">
    <location>
        <begin position="20"/>
        <end position="44"/>
    </location>
</feature>
<dbReference type="Proteomes" id="UP000241818">
    <property type="component" value="Unassembled WGS sequence"/>
</dbReference>
<feature type="transmembrane region" description="Helical" evidence="2">
    <location>
        <begin position="210"/>
        <end position="237"/>
    </location>
</feature>
<dbReference type="Pfam" id="PF20684">
    <property type="entry name" value="Fung_rhodopsin"/>
    <property type="match status" value="1"/>
</dbReference>
<reference evidence="4 5" key="1">
    <citation type="journal article" date="2018" name="New Phytol.">
        <title>Comparative genomics and transcriptomics depict ericoid mycorrhizal fungi as versatile saprotrophs and plant mutualists.</title>
        <authorList>
            <person name="Martino E."/>
            <person name="Morin E."/>
            <person name="Grelet G.A."/>
            <person name="Kuo A."/>
            <person name="Kohler A."/>
            <person name="Daghino S."/>
            <person name="Barry K.W."/>
            <person name="Cichocki N."/>
            <person name="Clum A."/>
            <person name="Dockter R.B."/>
            <person name="Hainaut M."/>
            <person name="Kuo R.C."/>
            <person name="LaButti K."/>
            <person name="Lindahl B.D."/>
            <person name="Lindquist E.A."/>
            <person name="Lipzen A."/>
            <person name="Khouja H.R."/>
            <person name="Magnuson J."/>
            <person name="Murat C."/>
            <person name="Ohm R.A."/>
            <person name="Singer S.W."/>
            <person name="Spatafora J.W."/>
            <person name="Wang M."/>
            <person name="Veneault-Fourrey C."/>
            <person name="Henrissat B."/>
            <person name="Grigoriev I.V."/>
            <person name="Martin F.M."/>
            <person name="Perotto S."/>
        </authorList>
    </citation>
    <scope>NUCLEOTIDE SEQUENCE [LARGE SCALE GENOMIC DNA]</scope>
    <source>
        <strain evidence="4 5">ATCC 22711</strain>
    </source>
</reference>
<dbReference type="InParanoid" id="A0A2T3B455"/>
<feature type="transmembrane region" description="Helical" evidence="2">
    <location>
        <begin position="100"/>
        <end position="125"/>
    </location>
</feature>
<evidence type="ECO:0000259" key="3">
    <source>
        <dbReference type="Pfam" id="PF20684"/>
    </source>
</evidence>
<keyword evidence="5" id="KW-1185">Reference proteome</keyword>
<evidence type="ECO:0000256" key="2">
    <source>
        <dbReference type="SAM" id="Phobius"/>
    </source>
</evidence>
<feature type="region of interest" description="Disordered" evidence="1">
    <location>
        <begin position="335"/>
        <end position="356"/>
    </location>
</feature>
<feature type="compositionally biased region" description="Polar residues" evidence="1">
    <location>
        <begin position="370"/>
        <end position="383"/>
    </location>
</feature>
<dbReference type="OrthoDB" id="3918601at2759"/>
<evidence type="ECO:0000313" key="5">
    <source>
        <dbReference type="Proteomes" id="UP000241818"/>
    </source>
</evidence>
<feature type="region of interest" description="Disordered" evidence="1">
    <location>
        <begin position="369"/>
        <end position="392"/>
    </location>
</feature>
<dbReference type="PANTHER" id="PTHR38794:SF3">
    <property type="entry name" value="INTEGRAL MEMBRANE PROTEIN"/>
    <property type="match status" value="1"/>
</dbReference>
<feature type="domain" description="Rhodopsin" evidence="3">
    <location>
        <begin position="41"/>
        <end position="273"/>
    </location>
</feature>
<dbReference type="PANTHER" id="PTHR38794">
    <property type="entry name" value="INTEGRAL MEMBRANE PROTEIN"/>
    <property type="match status" value="1"/>
</dbReference>
<dbReference type="InterPro" id="IPR049326">
    <property type="entry name" value="Rhodopsin_dom_fungi"/>
</dbReference>
<sequence length="392" mass="43055">MARNGPNGANHVLVTADNIGPVLAIVTWFLLTMMIVAIFFRMVIKRFVRRRLTSDDYPVCAALLFGIAQSIAVSISIKDGLGKRKTSLNPASLTNIQKTIYAADLLFILGCGFAKISILMLLGHLSVSKVHIRITRITIYVTVAWMTAAFFALAFQCGMPHPWATQSGRCFDKFAFWVAIAPVDIIIELVVVSLPVFMMASVKVAFSRKVVVVVAFFFRIAVAVLVIVRVCLLHTYLSSSDFVFDYVPSGIVTQALLSISITTACIPTLKPFLDSFDSGLLGVGLKSEAEHTSNSYELRSSRASKSVLRSRTRDVDNDLELVPEGTTGYIAAVSGHTARRQRRDSHSVSLDSGKSDAMIIKRTDHWAVQYDSSEPTAQSSVQSEGEHLDEER</sequence>
<feature type="transmembrane region" description="Helical" evidence="2">
    <location>
        <begin position="175"/>
        <end position="198"/>
    </location>
</feature>
<evidence type="ECO:0000256" key="1">
    <source>
        <dbReference type="SAM" id="MobiDB-lite"/>
    </source>
</evidence>
<feature type="transmembrane region" description="Helical" evidence="2">
    <location>
        <begin position="249"/>
        <end position="269"/>
    </location>
</feature>
<evidence type="ECO:0000313" key="4">
    <source>
        <dbReference type="EMBL" id="PSS20429.1"/>
    </source>
</evidence>
<keyword evidence="2" id="KW-0812">Transmembrane</keyword>
<dbReference type="RefSeq" id="XP_024721699.1">
    <property type="nucleotide sequence ID" value="XM_024866599.1"/>
</dbReference>
<dbReference type="GeneID" id="36574680"/>
<keyword evidence="2" id="KW-0472">Membrane</keyword>
<organism evidence="4 5">
    <name type="scientific">Amorphotheca resinae ATCC 22711</name>
    <dbReference type="NCBI Taxonomy" id="857342"/>
    <lineage>
        <taxon>Eukaryota</taxon>
        <taxon>Fungi</taxon>
        <taxon>Dikarya</taxon>
        <taxon>Ascomycota</taxon>
        <taxon>Pezizomycotina</taxon>
        <taxon>Leotiomycetes</taxon>
        <taxon>Helotiales</taxon>
        <taxon>Amorphothecaceae</taxon>
        <taxon>Amorphotheca</taxon>
    </lineage>
</organism>